<name>A0A8J6FSU8_ELECQ</name>
<keyword evidence="3 4" id="KW-0496">Mitochondrion</keyword>
<organism evidence="7 8">
    <name type="scientific">Eleutherodactylus coqui</name>
    <name type="common">Puerto Rican coqui</name>
    <dbReference type="NCBI Taxonomy" id="57060"/>
    <lineage>
        <taxon>Eukaryota</taxon>
        <taxon>Metazoa</taxon>
        <taxon>Chordata</taxon>
        <taxon>Craniata</taxon>
        <taxon>Vertebrata</taxon>
        <taxon>Euteleostomi</taxon>
        <taxon>Amphibia</taxon>
        <taxon>Batrachia</taxon>
        <taxon>Anura</taxon>
        <taxon>Neobatrachia</taxon>
        <taxon>Hyloidea</taxon>
        <taxon>Eleutherodactylidae</taxon>
        <taxon>Eleutherodactylinae</taxon>
        <taxon>Eleutherodactylus</taxon>
        <taxon>Eleutherodactylus</taxon>
    </lineage>
</organism>
<dbReference type="OrthoDB" id="2133332at2759"/>
<dbReference type="Proteomes" id="UP000770717">
    <property type="component" value="Unassembled WGS sequence"/>
</dbReference>
<feature type="coiled-coil region" evidence="5">
    <location>
        <begin position="172"/>
        <end position="199"/>
    </location>
</feature>
<protein>
    <recommendedName>
        <fullName evidence="4">Mitochondrial fission regulator</fullName>
    </recommendedName>
</protein>
<keyword evidence="8" id="KW-1185">Reference proteome</keyword>
<dbReference type="GO" id="GO:0009060">
    <property type="term" value="P:aerobic respiration"/>
    <property type="evidence" value="ECO:0007669"/>
    <property type="project" value="UniProtKB-UniRule"/>
</dbReference>
<dbReference type="Pfam" id="PF05308">
    <property type="entry name" value="Mito_fiss_reg"/>
    <property type="match status" value="1"/>
</dbReference>
<dbReference type="PANTHER" id="PTHR14215">
    <property type="entry name" value="PROTEIN OF UNKNOWN FUNCTION DUF729"/>
    <property type="match status" value="1"/>
</dbReference>
<dbReference type="GO" id="GO:0000266">
    <property type="term" value="P:mitochondrial fission"/>
    <property type="evidence" value="ECO:0007669"/>
    <property type="project" value="UniProtKB-UniRule"/>
</dbReference>
<evidence type="ECO:0000256" key="5">
    <source>
        <dbReference type="SAM" id="Coils"/>
    </source>
</evidence>
<evidence type="ECO:0000313" key="8">
    <source>
        <dbReference type="Proteomes" id="UP000770717"/>
    </source>
</evidence>
<feature type="compositionally biased region" description="Basic and acidic residues" evidence="6">
    <location>
        <begin position="350"/>
        <end position="364"/>
    </location>
</feature>
<dbReference type="PANTHER" id="PTHR14215:SF2">
    <property type="entry name" value="MITOCHONDRIAL FISSION REGULATOR 2"/>
    <property type="match status" value="1"/>
</dbReference>
<evidence type="ECO:0000256" key="6">
    <source>
        <dbReference type="SAM" id="MobiDB-lite"/>
    </source>
</evidence>
<dbReference type="EMBL" id="WNTK01000001">
    <property type="protein sequence ID" value="KAG9493467.1"/>
    <property type="molecule type" value="Genomic_DNA"/>
</dbReference>
<evidence type="ECO:0000256" key="3">
    <source>
        <dbReference type="ARBA" id="ARBA00023128"/>
    </source>
</evidence>
<accession>A0A8J6FSU8</accession>
<evidence type="ECO:0000256" key="2">
    <source>
        <dbReference type="ARBA" id="ARBA00005807"/>
    </source>
</evidence>
<evidence type="ECO:0000256" key="4">
    <source>
        <dbReference type="RuleBase" id="RU369053"/>
    </source>
</evidence>
<dbReference type="GO" id="GO:0005739">
    <property type="term" value="C:mitochondrion"/>
    <property type="evidence" value="ECO:0007669"/>
    <property type="project" value="UniProtKB-SubCell"/>
</dbReference>
<comment type="subcellular location">
    <subcellularLocation>
        <location evidence="1 4">Mitochondrion</location>
    </subcellularLocation>
</comment>
<comment type="function">
    <text evidence="4">Plays a role in mitochondrial aerobic respiration. Regulates mitochondrial organization and fission.</text>
</comment>
<dbReference type="AlphaFoldDB" id="A0A8J6FSU8"/>
<comment type="caution">
    <text evidence="7">The sequence shown here is derived from an EMBL/GenBank/DDBJ whole genome shotgun (WGS) entry which is preliminary data.</text>
</comment>
<keyword evidence="5" id="KW-0175">Coiled coil</keyword>
<dbReference type="InterPro" id="IPR007972">
    <property type="entry name" value="Mtfr1"/>
</dbReference>
<evidence type="ECO:0000256" key="1">
    <source>
        <dbReference type="ARBA" id="ARBA00004173"/>
    </source>
</evidence>
<reference evidence="7" key="1">
    <citation type="thesis" date="2020" institute="ProQuest LLC" country="789 East Eisenhower Parkway, Ann Arbor, MI, USA">
        <title>Comparative Genomics and Chromosome Evolution.</title>
        <authorList>
            <person name="Mudd A.B."/>
        </authorList>
    </citation>
    <scope>NUCLEOTIDE SEQUENCE</scope>
    <source>
        <strain evidence="7">HN-11 Male</strain>
        <tissue evidence="7">Kidney and liver</tissue>
    </source>
</reference>
<feature type="region of interest" description="Disordered" evidence="6">
    <location>
        <begin position="349"/>
        <end position="377"/>
    </location>
</feature>
<sequence>MSLLLELIRQLLEHLGVPIEQLVPIWERFTHRRVVRAIASRLPLVLFEGIDIQCIPVLERKNYGWTRSMVRIIGTLLPLERCPRLHFQKVLEDGILEAKGYEAVKRPDIASLADATCLVYDNARPSTRFRHDLPSDKSVGELLLAGPPMIDSGLETMMSGDRASETILLPANDQAIQKIAALEDELIQLRAQIAAIVAMQETKALPPYTESICPYGSPSNALPLPSLASTPLSAQFFQCITPVAPPPPLPPPPPTNLNSAKSAIALIKERKASHKHSPTERDVSEKGNVDKLPSMMDVLKGINTIKLRAVERSPGGTPLTRKDKKRRSLNDPADPAAIIAQALRRKFAHRHNDDSMDKENRSYEESPFSSPETPMFGRHLLKPVGRAAQREVTRKCVI</sequence>
<feature type="region of interest" description="Disordered" evidence="6">
    <location>
        <begin position="311"/>
        <end position="335"/>
    </location>
</feature>
<proteinExistence type="inferred from homology"/>
<comment type="similarity">
    <text evidence="2 4">Belongs to the MTFR1 family.</text>
</comment>
<gene>
    <name evidence="7" type="ORF">GDO78_001396</name>
</gene>
<evidence type="ECO:0000313" key="7">
    <source>
        <dbReference type="EMBL" id="KAG9493467.1"/>
    </source>
</evidence>